<dbReference type="Gene3D" id="3.80.10.10">
    <property type="entry name" value="Ribonuclease Inhibitor"/>
    <property type="match status" value="1"/>
</dbReference>
<keyword evidence="2" id="KW-0677">Repeat</keyword>
<dbReference type="Proteomes" id="UP000324222">
    <property type="component" value="Unassembled WGS sequence"/>
</dbReference>
<keyword evidence="4" id="KW-0560">Oxidoreductase</keyword>
<evidence type="ECO:0000256" key="2">
    <source>
        <dbReference type="ARBA" id="ARBA00022737"/>
    </source>
</evidence>
<reference evidence="4 5" key="1">
    <citation type="submission" date="2019-05" db="EMBL/GenBank/DDBJ databases">
        <title>Another draft genome of Portunus trituberculatus and its Hox gene families provides insights of decapod evolution.</title>
        <authorList>
            <person name="Jeong J.-H."/>
            <person name="Song I."/>
            <person name="Kim S."/>
            <person name="Choi T."/>
            <person name="Kim D."/>
            <person name="Ryu S."/>
            <person name="Kim W."/>
        </authorList>
    </citation>
    <scope>NUCLEOTIDE SEQUENCE [LARGE SCALE GENOMIC DNA]</scope>
    <source>
        <tissue evidence="4">Muscle</tissue>
    </source>
</reference>
<dbReference type="PANTHER" id="PTHR24366:SF96">
    <property type="entry name" value="LEUCINE RICH REPEAT CONTAINING 53"/>
    <property type="match status" value="1"/>
</dbReference>
<evidence type="ECO:0000256" key="1">
    <source>
        <dbReference type="ARBA" id="ARBA00022614"/>
    </source>
</evidence>
<dbReference type="SUPFAM" id="SSF52058">
    <property type="entry name" value="L domain-like"/>
    <property type="match status" value="1"/>
</dbReference>
<dbReference type="OrthoDB" id="676979at2759"/>
<keyword evidence="1" id="KW-0433">Leucine-rich repeat</keyword>
<organism evidence="4 5">
    <name type="scientific">Portunus trituberculatus</name>
    <name type="common">Swimming crab</name>
    <name type="synonym">Neptunus trituberculatus</name>
    <dbReference type="NCBI Taxonomy" id="210409"/>
    <lineage>
        <taxon>Eukaryota</taxon>
        <taxon>Metazoa</taxon>
        <taxon>Ecdysozoa</taxon>
        <taxon>Arthropoda</taxon>
        <taxon>Crustacea</taxon>
        <taxon>Multicrustacea</taxon>
        <taxon>Malacostraca</taxon>
        <taxon>Eumalacostraca</taxon>
        <taxon>Eucarida</taxon>
        <taxon>Decapoda</taxon>
        <taxon>Pleocyemata</taxon>
        <taxon>Brachyura</taxon>
        <taxon>Eubrachyura</taxon>
        <taxon>Portunoidea</taxon>
        <taxon>Portunidae</taxon>
        <taxon>Portuninae</taxon>
        <taxon>Portunus</taxon>
    </lineage>
</organism>
<proteinExistence type="predicted"/>
<evidence type="ECO:0000313" key="4">
    <source>
        <dbReference type="EMBL" id="MPC38626.1"/>
    </source>
</evidence>
<comment type="caution">
    <text evidence="4">The sequence shown here is derived from an EMBL/GenBank/DDBJ whole genome shotgun (WGS) entry which is preliminary data.</text>
</comment>
<dbReference type="PANTHER" id="PTHR24366">
    <property type="entry name" value="IG(IMMUNOGLOBULIN) AND LRR(LEUCINE RICH REPEAT) DOMAINS"/>
    <property type="match status" value="1"/>
</dbReference>
<gene>
    <name evidence="4" type="primary">LUCB_13</name>
    <name evidence="4" type="ORF">E2C01_032139</name>
</gene>
<keyword evidence="5" id="KW-1185">Reference proteome</keyword>
<keyword evidence="4" id="KW-0503">Monooxygenase</keyword>
<evidence type="ECO:0000313" key="5">
    <source>
        <dbReference type="Proteomes" id="UP000324222"/>
    </source>
</evidence>
<feature type="chain" id="PRO_5022711437" evidence="3">
    <location>
        <begin position="22"/>
        <end position="386"/>
    </location>
</feature>
<accession>A0A5B7EZS8</accession>
<dbReference type="EMBL" id="VSRR010004124">
    <property type="protein sequence ID" value="MPC38626.1"/>
    <property type="molecule type" value="Genomic_DNA"/>
</dbReference>
<evidence type="ECO:0000256" key="3">
    <source>
        <dbReference type="SAM" id="SignalP"/>
    </source>
</evidence>
<dbReference type="AlphaFoldDB" id="A0A5B7EZS8"/>
<feature type="signal peptide" evidence="3">
    <location>
        <begin position="1"/>
        <end position="21"/>
    </location>
</feature>
<keyword evidence="3" id="KW-0732">Signal</keyword>
<dbReference type="InterPro" id="IPR032675">
    <property type="entry name" value="LRR_dom_sf"/>
</dbReference>
<protein>
    <submittedName>
        <fullName evidence="4">Oplophorus-luciferin 2-monooxygenase non-catalytic subunit</fullName>
    </submittedName>
</protein>
<dbReference type="GO" id="GO:0004497">
    <property type="term" value="F:monooxygenase activity"/>
    <property type="evidence" value="ECO:0007669"/>
    <property type="project" value="UniProtKB-KW"/>
</dbReference>
<sequence length="386" mass="44229">MALRYVVAVLAALTVALTSEASKCVNLSPYPYEKEVRETDLPCPDKDQIMPCTCHTDTLGLMTMDCSLIHSNDELQRIFSFEFPFKHFYKLIIDHDPNDAENILTEIHSDTFKKLTFQRVVIRGTQLQTIDENVFHDSHDTLNLFDLRNNKLSKFPFETLFLYSRLETLLLDNNNFGALEKFGSTSLRILSIGYNSNLKFTNDVLEELPCIVTLNMDSIGLKYIPQHMFANLTQVYSISFNNNDLTVLREFSINPLLPTVGRLVLGNNRLSDFDQNSITGLKDNAIVDLTNNRITEMPEELCKPFFEQVINGMVDLTGNDLTCGCDMSWLYLNTTTVDPTQRYLPIITKHTTCFDGTQVIYLDVHVFEKHCNEMSRHISLLDLENY</sequence>
<name>A0A5B7EZS8_PORTR</name>